<feature type="region of interest" description="Disordered" evidence="5">
    <location>
        <begin position="1"/>
        <end position="51"/>
    </location>
</feature>
<dbReference type="RefSeq" id="WP_111652475.1">
    <property type="nucleotide sequence ID" value="NZ_JACHWI010000007.1"/>
</dbReference>
<keyword evidence="9" id="KW-1185">Reference proteome</keyword>
<dbReference type="OrthoDB" id="9776171at2"/>
<dbReference type="InterPro" id="IPR020846">
    <property type="entry name" value="MFS_dom"/>
</dbReference>
<evidence type="ECO:0000256" key="6">
    <source>
        <dbReference type="SAM" id="Phobius"/>
    </source>
</evidence>
<dbReference type="InterPro" id="IPR036259">
    <property type="entry name" value="MFS_trans_sf"/>
</dbReference>
<dbReference type="Pfam" id="PF07690">
    <property type="entry name" value="MFS_1"/>
    <property type="match status" value="1"/>
</dbReference>
<dbReference type="PANTHER" id="PTHR23534:SF1">
    <property type="entry name" value="MAJOR FACILITATOR SUPERFAMILY PROTEIN"/>
    <property type="match status" value="1"/>
</dbReference>
<proteinExistence type="predicted"/>
<feature type="transmembrane region" description="Helical" evidence="6">
    <location>
        <begin position="327"/>
        <end position="346"/>
    </location>
</feature>
<dbReference type="GO" id="GO:0022857">
    <property type="term" value="F:transmembrane transporter activity"/>
    <property type="evidence" value="ECO:0007669"/>
    <property type="project" value="InterPro"/>
</dbReference>
<keyword evidence="3 6" id="KW-1133">Transmembrane helix</keyword>
<dbReference type="AlphaFoldDB" id="A0A327Z6V0"/>
<sequence>MTSTHPNTDSHAENRAKDRAEDLARNRAEGLAGRPVKAHAGNPVEGHADNPVEIHAGNPVETYAELQKRALRVLAAGQVVGAAALGSAITVGIYVVEDIVGVDTPWLGLAGACVTAGAAIMAQLLSRVMRRRGRRAGMQLGYGLAALGSLLAFAGVETGLLPIFLVGLVLFGAGTATNLLARYAATDLAAPGHRSTAMGRILFASTFGAIAGPLLIIPAEQAGESWFGLAKYSGPWLLSALLFTATMINVAVRLRPDPLLILQVVMGKTSATAGATSATTGATSATTGKAGAATENAGAATGTTSVDRPVSLPVALAAIRNDPTARLGLIAMVLTQLVMIGLMAMAPVVMKHQGHETLGPFVLSIHLVGMYAFSPLAGRYADRFGPRAALRAGVWVMIGSSVLSLVAGHSVLIMFLSMGALGIGSTMGLIAGSSLLSDNVPADVRVQVQGTADLLTAASGGIAGLAAGVILTTIGFGLLGVVAALLTLPILLALRQS</sequence>
<feature type="transmembrane region" description="Helical" evidence="6">
    <location>
        <begin position="476"/>
        <end position="494"/>
    </location>
</feature>
<comment type="caution">
    <text evidence="8">The sequence shown here is derived from an EMBL/GenBank/DDBJ whole genome shotgun (WGS) entry which is preliminary data.</text>
</comment>
<feature type="transmembrane region" description="Helical" evidence="6">
    <location>
        <begin position="137"/>
        <end position="156"/>
    </location>
</feature>
<dbReference type="PROSITE" id="PS50850">
    <property type="entry name" value="MFS"/>
    <property type="match status" value="1"/>
</dbReference>
<dbReference type="SUPFAM" id="SSF103473">
    <property type="entry name" value="MFS general substrate transporter"/>
    <property type="match status" value="1"/>
</dbReference>
<evidence type="ECO:0000256" key="1">
    <source>
        <dbReference type="ARBA" id="ARBA00004651"/>
    </source>
</evidence>
<feature type="transmembrane region" description="Helical" evidence="6">
    <location>
        <begin position="162"/>
        <end position="185"/>
    </location>
</feature>
<evidence type="ECO:0000256" key="2">
    <source>
        <dbReference type="ARBA" id="ARBA00022692"/>
    </source>
</evidence>
<dbReference type="GO" id="GO:0005886">
    <property type="term" value="C:plasma membrane"/>
    <property type="evidence" value="ECO:0007669"/>
    <property type="project" value="UniProtKB-SubCell"/>
</dbReference>
<dbReference type="Gene3D" id="1.20.1250.20">
    <property type="entry name" value="MFS general substrate transporter like domains"/>
    <property type="match status" value="2"/>
</dbReference>
<dbReference type="Proteomes" id="UP000249341">
    <property type="component" value="Unassembled WGS sequence"/>
</dbReference>
<evidence type="ECO:0000256" key="3">
    <source>
        <dbReference type="ARBA" id="ARBA00022989"/>
    </source>
</evidence>
<evidence type="ECO:0000256" key="4">
    <source>
        <dbReference type="ARBA" id="ARBA00023136"/>
    </source>
</evidence>
<evidence type="ECO:0000313" key="9">
    <source>
        <dbReference type="Proteomes" id="UP000249341"/>
    </source>
</evidence>
<dbReference type="InterPro" id="IPR011701">
    <property type="entry name" value="MFS"/>
</dbReference>
<feature type="transmembrane region" description="Helical" evidence="6">
    <location>
        <begin position="106"/>
        <end position="125"/>
    </location>
</feature>
<feature type="compositionally biased region" description="Basic and acidic residues" evidence="5">
    <location>
        <begin position="8"/>
        <end position="28"/>
    </location>
</feature>
<gene>
    <name evidence="8" type="ORF">B0I29_11673</name>
</gene>
<organism evidence="8 9">
    <name type="scientific">Actinoplanes lutulentus</name>
    <dbReference type="NCBI Taxonomy" id="1287878"/>
    <lineage>
        <taxon>Bacteria</taxon>
        <taxon>Bacillati</taxon>
        <taxon>Actinomycetota</taxon>
        <taxon>Actinomycetes</taxon>
        <taxon>Micromonosporales</taxon>
        <taxon>Micromonosporaceae</taxon>
        <taxon>Actinoplanes</taxon>
    </lineage>
</organism>
<evidence type="ECO:0000313" key="8">
    <source>
        <dbReference type="EMBL" id="RAK30414.1"/>
    </source>
</evidence>
<name>A0A327Z6V0_9ACTN</name>
<feature type="transmembrane region" description="Helical" evidence="6">
    <location>
        <begin position="197"/>
        <end position="216"/>
    </location>
</feature>
<feature type="transmembrane region" description="Helical" evidence="6">
    <location>
        <begin position="388"/>
        <end position="407"/>
    </location>
</feature>
<keyword evidence="4 6" id="KW-0472">Membrane</keyword>
<protein>
    <submittedName>
        <fullName evidence="8">MFS transporter</fullName>
    </submittedName>
</protein>
<feature type="transmembrane region" description="Helical" evidence="6">
    <location>
        <begin position="236"/>
        <end position="254"/>
    </location>
</feature>
<evidence type="ECO:0000259" key="7">
    <source>
        <dbReference type="PROSITE" id="PS50850"/>
    </source>
</evidence>
<feature type="region of interest" description="Disordered" evidence="5">
    <location>
        <begin position="276"/>
        <end position="304"/>
    </location>
</feature>
<keyword evidence="2 6" id="KW-0812">Transmembrane</keyword>
<feature type="transmembrane region" description="Helical" evidence="6">
    <location>
        <begin position="358"/>
        <end position="376"/>
    </location>
</feature>
<accession>A0A327Z6V0</accession>
<dbReference type="EMBL" id="QLMJ01000016">
    <property type="protein sequence ID" value="RAK30414.1"/>
    <property type="molecule type" value="Genomic_DNA"/>
</dbReference>
<evidence type="ECO:0000256" key="5">
    <source>
        <dbReference type="SAM" id="MobiDB-lite"/>
    </source>
</evidence>
<feature type="domain" description="Major facilitator superfamily (MFS) profile" evidence="7">
    <location>
        <begin position="70"/>
        <end position="497"/>
    </location>
</feature>
<reference evidence="8 9" key="1">
    <citation type="submission" date="2018-06" db="EMBL/GenBank/DDBJ databases">
        <title>Genomic Encyclopedia of Type Strains, Phase III (KMG-III): the genomes of soil and plant-associated and newly described type strains.</title>
        <authorList>
            <person name="Whitman W."/>
        </authorList>
    </citation>
    <scope>NUCLEOTIDE SEQUENCE [LARGE SCALE GENOMIC DNA]</scope>
    <source>
        <strain evidence="8 9">CGMCC 4.7090</strain>
    </source>
</reference>
<comment type="subcellular location">
    <subcellularLocation>
        <location evidence="1">Cell membrane</location>
        <topology evidence="1">Multi-pass membrane protein</topology>
    </subcellularLocation>
</comment>
<dbReference type="PANTHER" id="PTHR23534">
    <property type="entry name" value="MFS PERMEASE"/>
    <property type="match status" value="1"/>
</dbReference>
<feature type="transmembrane region" description="Helical" evidence="6">
    <location>
        <begin position="73"/>
        <end position="94"/>
    </location>
</feature>